<evidence type="ECO:0000256" key="5">
    <source>
        <dbReference type="ARBA" id="ARBA00023274"/>
    </source>
</evidence>
<proteinExistence type="inferred from homology"/>
<evidence type="ECO:0000256" key="2">
    <source>
        <dbReference type="ARBA" id="ARBA00009254"/>
    </source>
</evidence>
<evidence type="ECO:0000256" key="1">
    <source>
        <dbReference type="ARBA" id="ARBA00004173"/>
    </source>
</evidence>
<keyword evidence="4" id="KW-0496">Mitochondrion</keyword>
<dbReference type="Gene3D" id="6.10.330.20">
    <property type="match status" value="1"/>
</dbReference>
<dbReference type="AlphaFoldDB" id="A0A9N6ZER8"/>
<evidence type="ECO:0000313" key="7">
    <source>
        <dbReference type="EMBL" id="CAG4645806.1"/>
    </source>
</evidence>
<evidence type="ECO:0000256" key="3">
    <source>
        <dbReference type="ARBA" id="ARBA00022980"/>
    </source>
</evidence>
<evidence type="ECO:0000256" key="4">
    <source>
        <dbReference type="ARBA" id="ARBA00023128"/>
    </source>
</evidence>
<comment type="subcellular location">
    <subcellularLocation>
        <location evidence="1">Mitochondrion</location>
    </subcellularLocation>
</comment>
<comment type="similarity">
    <text evidence="2">Belongs to the universal ribosomal protein uL29 family.</text>
</comment>
<accession>A0A9N6ZER8</accession>
<organism evidence="7">
    <name type="scientific">Lynceus sp. MCZ IZ 141354</name>
    <dbReference type="NCBI Taxonomy" id="1930659"/>
    <lineage>
        <taxon>Eukaryota</taxon>
        <taxon>Metazoa</taxon>
        <taxon>Ecdysozoa</taxon>
        <taxon>Arthropoda</taxon>
        <taxon>Crustacea</taxon>
        <taxon>Branchiopoda</taxon>
        <taxon>Diplostraca</taxon>
        <taxon>Laevicaudata</taxon>
        <taxon>Lynceidae</taxon>
        <taxon>Lynceus</taxon>
    </lineage>
</organism>
<dbReference type="InterPro" id="IPR010729">
    <property type="entry name" value="Ribosomal_uL29_mit"/>
</dbReference>
<protein>
    <recommendedName>
        <fullName evidence="6">Large ribosomal subunit protein uL29m</fullName>
    </recommendedName>
</protein>
<dbReference type="InterPro" id="IPR038340">
    <property type="entry name" value="MRP-L47_sf"/>
</dbReference>
<evidence type="ECO:0000256" key="6">
    <source>
        <dbReference type="ARBA" id="ARBA00035289"/>
    </source>
</evidence>
<dbReference type="Pfam" id="PF06984">
    <property type="entry name" value="MRP-L47"/>
    <property type="match status" value="1"/>
</dbReference>
<sequence>MALLCRVLRPLLNSAAVNEIAQSSWVSATRWNANLYTSTQRNLQTTCLLRDQMEFFDDPKNWGAREVKCGRGWRKEELRIKSNVDLHKLWYVLLKERNMLYTMEHAAKEACELFPNPERIDKVEESMANLEEVVRERNKAYWELEVGVGAPAPRPSIEVDSNNLAEVNKVALEALAKHDDDEHYQYFRKLYNEQVKLYDRRTLNRRKNHVLGLLKRFPNMDMEALQQEYPELDIEKLKLHKKTRGHHEFNTA</sequence>
<reference evidence="7" key="1">
    <citation type="submission" date="2021-04" db="EMBL/GenBank/DDBJ databases">
        <authorList>
            <person name="Cornetti L."/>
        </authorList>
    </citation>
    <scope>NUCLEOTIDE SEQUENCE</scope>
</reference>
<dbReference type="PANTHER" id="PTHR21183">
    <property type="entry name" value="RIBOSOMAL PROTEIN L47, MITOCHONDRIAL-RELATED"/>
    <property type="match status" value="1"/>
</dbReference>
<gene>
    <name evidence="7" type="primary">EOG090X0DBE</name>
</gene>
<name>A0A9N6ZER8_9CRUS</name>
<dbReference type="EMBL" id="OC989151">
    <property type="protein sequence ID" value="CAG4645806.1"/>
    <property type="molecule type" value="Genomic_DNA"/>
</dbReference>
<dbReference type="GO" id="GO:0003735">
    <property type="term" value="F:structural constituent of ribosome"/>
    <property type="evidence" value="ECO:0007669"/>
    <property type="project" value="InterPro"/>
</dbReference>
<keyword evidence="5" id="KW-0687">Ribonucleoprotein</keyword>
<keyword evidence="3" id="KW-0689">Ribosomal protein</keyword>
<dbReference type="PANTHER" id="PTHR21183:SF18">
    <property type="entry name" value="LARGE RIBOSOMAL SUBUNIT PROTEIN UL29M"/>
    <property type="match status" value="1"/>
</dbReference>
<dbReference type="GO" id="GO:0032543">
    <property type="term" value="P:mitochondrial translation"/>
    <property type="evidence" value="ECO:0007669"/>
    <property type="project" value="TreeGrafter"/>
</dbReference>
<dbReference type="GO" id="GO:0005762">
    <property type="term" value="C:mitochondrial large ribosomal subunit"/>
    <property type="evidence" value="ECO:0007669"/>
    <property type="project" value="TreeGrafter"/>
</dbReference>